<evidence type="ECO:0000313" key="11">
    <source>
        <dbReference type="Proteomes" id="UP000318483"/>
    </source>
</evidence>
<dbReference type="KEGG" id="lit:FPZ52_15025"/>
<evidence type="ECO:0000256" key="2">
    <source>
        <dbReference type="ARBA" id="ARBA00023012"/>
    </source>
</evidence>
<dbReference type="CDD" id="cd00383">
    <property type="entry name" value="trans_reg_C"/>
    <property type="match status" value="1"/>
</dbReference>
<dbReference type="InterPro" id="IPR011006">
    <property type="entry name" value="CheY-like_superfamily"/>
</dbReference>
<feature type="modified residue" description="4-aspartylphosphate" evidence="6">
    <location>
        <position position="54"/>
    </location>
</feature>
<evidence type="ECO:0000259" key="9">
    <source>
        <dbReference type="PROSITE" id="PS51755"/>
    </source>
</evidence>
<dbReference type="Pfam" id="PF00072">
    <property type="entry name" value="Response_reg"/>
    <property type="match status" value="1"/>
</dbReference>
<name>A0A5B8J1D5_9RHOB</name>
<evidence type="ECO:0000256" key="7">
    <source>
        <dbReference type="PROSITE-ProRule" id="PRU01091"/>
    </source>
</evidence>
<dbReference type="Pfam" id="PF00486">
    <property type="entry name" value="Trans_reg_C"/>
    <property type="match status" value="1"/>
</dbReference>
<keyword evidence="3" id="KW-0805">Transcription regulation</keyword>
<keyword evidence="10" id="KW-0614">Plasmid</keyword>
<dbReference type="InterPro" id="IPR001867">
    <property type="entry name" value="OmpR/PhoB-type_DNA-bd"/>
</dbReference>
<feature type="domain" description="Response regulatory" evidence="8">
    <location>
        <begin position="5"/>
        <end position="119"/>
    </location>
</feature>
<sequence>MTYSTILIVEDDTEIADFLSVGLRAEGYDILVEPNGANLLDHVREDAVKLVILDRMLPDAEGADLCRRLRAADSDVLVLMLTARDALQEKLEGFRAGADDYVTKPFAFEELLARVEVLLRRSISTEPLPQALTFADMSIDISRKTAQRAGIDLGLTATEFNLLRYFLENAERVVSRMEILNAVWGYDFDPNTNIVEVYIAYLRKKLESGGGIRLIQNVRGFGYRLSVESDPRD</sequence>
<dbReference type="SUPFAM" id="SSF52172">
    <property type="entry name" value="CheY-like"/>
    <property type="match status" value="1"/>
</dbReference>
<evidence type="ECO:0000256" key="4">
    <source>
        <dbReference type="ARBA" id="ARBA00023125"/>
    </source>
</evidence>
<dbReference type="OrthoDB" id="9802426at2"/>
<gene>
    <name evidence="10" type="ORF">FPZ52_15025</name>
</gene>
<dbReference type="PROSITE" id="PS51755">
    <property type="entry name" value="OMPR_PHOB"/>
    <property type="match status" value="1"/>
</dbReference>
<keyword evidence="5" id="KW-0804">Transcription</keyword>
<dbReference type="GO" id="GO:0005829">
    <property type="term" value="C:cytosol"/>
    <property type="evidence" value="ECO:0007669"/>
    <property type="project" value="TreeGrafter"/>
</dbReference>
<dbReference type="InterPro" id="IPR016032">
    <property type="entry name" value="Sig_transdc_resp-reg_C-effctor"/>
</dbReference>
<dbReference type="InterPro" id="IPR039420">
    <property type="entry name" value="WalR-like"/>
</dbReference>
<dbReference type="PANTHER" id="PTHR48111:SF22">
    <property type="entry name" value="REGULATOR OF RPOS"/>
    <property type="match status" value="1"/>
</dbReference>
<organism evidence="10 11">
    <name type="scientific">Qingshengfaniella alkalisoli</name>
    <dbReference type="NCBI Taxonomy" id="2599296"/>
    <lineage>
        <taxon>Bacteria</taxon>
        <taxon>Pseudomonadati</taxon>
        <taxon>Pseudomonadota</taxon>
        <taxon>Alphaproteobacteria</taxon>
        <taxon>Rhodobacterales</taxon>
        <taxon>Paracoccaceae</taxon>
        <taxon>Qingshengfaniella</taxon>
    </lineage>
</organism>
<evidence type="ECO:0000256" key="6">
    <source>
        <dbReference type="PROSITE-ProRule" id="PRU00169"/>
    </source>
</evidence>
<dbReference type="GO" id="GO:0000976">
    <property type="term" value="F:transcription cis-regulatory region binding"/>
    <property type="evidence" value="ECO:0007669"/>
    <property type="project" value="TreeGrafter"/>
</dbReference>
<dbReference type="SMART" id="SM00862">
    <property type="entry name" value="Trans_reg_C"/>
    <property type="match status" value="1"/>
</dbReference>
<dbReference type="RefSeq" id="WP_146366417.1">
    <property type="nucleotide sequence ID" value="NZ_CP042263.1"/>
</dbReference>
<dbReference type="Gene3D" id="3.40.50.2300">
    <property type="match status" value="1"/>
</dbReference>
<reference evidence="10 11" key="1">
    <citation type="submission" date="2019-07" db="EMBL/GenBank/DDBJ databases">
        <title>Litoreibacter alkalisoli sp. nov., isolated from saline-alkaline soil.</title>
        <authorList>
            <person name="Wang S."/>
            <person name="Xu L."/>
            <person name="Xing Y.-T."/>
            <person name="Sun J.-Q."/>
        </authorList>
    </citation>
    <scope>NUCLEOTIDE SEQUENCE [LARGE SCALE GENOMIC DNA]</scope>
    <source>
        <strain evidence="10 11">LN3S51</strain>
        <plasmid evidence="10 11">unnamed2</plasmid>
    </source>
</reference>
<dbReference type="Gene3D" id="6.10.250.690">
    <property type="match status" value="1"/>
</dbReference>
<keyword evidence="2" id="KW-0902">Two-component regulatory system</keyword>
<evidence type="ECO:0000256" key="3">
    <source>
        <dbReference type="ARBA" id="ARBA00023015"/>
    </source>
</evidence>
<dbReference type="Gene3D" id="1.10.10.10">
    <property type="entry name" value="Winged helix-like DNA-binding domain superfamily/Winged helix DNA-binding domain"/>
    <property type="match status" value="1"/>
</dbReference>
<dbReference type="SUPFAM" id="SSF46894">
    <property type="entry name" value="C-terminal effector domain of the bipartite response regulators"/>
    <property type="match status" value="1"/>
</dbReference>
<accession>A0A5B8J1D5</accession>
<dbReference type="EMBL" id="CP042263">
    <property type="protein sequence ID" value="QDY71001.1"/>
    <property type="molecule type" value="Genomic_DNA"/>
</dbReference>
<dbReference type="InterPro" id="IPR001789">
    <property type="entry name" value="Sig_transdc_resp-reg_receiver"/>
</dbReference>
<dbReference type="PROSITE" id="PS50110">
    <property type="entry name" value="RESPONSE_REGULATORY"/>
    <property type="match status" value="1"/>
</dbReference>
<evidence type="ECO:0000259" key="8">
    <source>
        <dbReference type="PROSITE" id="PS50110"/>
    </source>
</evidence>
<dbReference type="Proteomes" id="UP000318483">
    <property type="component" value="Plasmid unnamed2"/>
</dbReference>
<evidence type="ECO:0000256" key="5">
    <source>
        <dbReference type="ARBA" id="ARBA00023163"/>
    </source>
</evidence>
<dbReference type="FunFam" id="1.10.10.10:FF:000005">
    <property type="entry name" value="Two-component system response regulator"/>
    <property type="match status" value="1"/>
</dbReference>
<keyword evidence="11" id="KW-1185">Reference proteome</keyword>
<evidence type="ECO:0000256" key="1">
    <source>
        <dbReference type="ARBA" id="ARBA00022553"/>
    </source>
</evidence>
<feature type="domain" description="OmpR/PhoB-type" evidence="9">
    <location>
        <begin position="129"/>
        <end position="227"/>
    </location>
</feature>
<dbReference type="GO" id="GO:0032993">
    <property type="term" value="C:protein-DNA complex"/>
    <property type="evidence" value="ECO:0007669"/>
    <property type="project" value="TreeGrafter"/>
</dbReference>
<keyword evidence="1 6" id="KW-0597">Phosphoprotein</keyword>
<dbReference type="SMART" id="SM00448">
    <property type="entry name" value="REC"/>
    <property type="match status" value="1"/>
</dbReference>
<dbReference type="GO" id="GO:0006355">
    <property type="term" value="P:regulation of DNA-templated transcription"/>
    <property type="evidence" value="ECO:0007669"/>
    <property type="project" value="InterPro"/>
</dbReference>
<proteinExistence type="predicted"/>
<evidence type="ECO:0000313" key="10">
    <source>
        <dbReference type="EMBL" id="QDY71001.1"/>
    </source>
</evidence>
<geneLocation type="plasmid" evidence="10 11">
    <name>unnamed2</name>
</geneLocation>
<protein>
    <submittedName>
        <fullName evidence="10">Response regulator transcription factor</fullName>
    </submittedName>
</protein>
<dbReference type="AlphaFoldDB" id="A0A5B8J1D5"/>
<feature type="DNA-binding region" description="OmpR/PhoB-type" evidence="7">
    <location>
        <begin position="129"/>
        <end position="227"/>
    </location>
</feature>
<dbReference type="PANTHER" id="PTHR48111">
    <property type="entry name" value="REGULATOR OF RPOS"/>
    <property type="match status" value="1"/>
</dbReference>
<dbReference type="InterPro" id="IPR036388">
    <property type="entry name" value="WH-like_DNA-bd_sf"/>
</dbReference>
<dbReference type="GO" id="GO:0000156">
    <property type="term" value="F:phosphorelay response regulator activity"/>
    <property type="evidence" value="ECO:0007669"/>
    <property type="project" value="TreeGrafter"/>
</dbReference>
<keyword evidence="4 7" id="KW-0238">DNA-binding</keyword>